<reference evidence="1" key="1">
    <citation type="submission" date="2020-05" db="EMBL/GenBank/DDBJ databases">
        <title>Large-scale comparative analyses of tick genomes elucidate their genetic diversity and vector capacities.</title>
        <authorList>
            <person name="Jia N."/>
            <person name="Wang J."/>
            <person name="Shi W."/>
            <person name="Du L."/>
            <person name="Sun Y."/>
            <person name="Zhan W."/>
            <person name="Jiang J."/>
            <person name="Wang Q."/>
            <person name="Zhang B."/>
            <person name="Ji P."/>
            <person name="Sakyi L.B."/>
            <person name="Cui X."/>
            <person name="Yuan T."/>
            <person name="Jiang B."/>
            <person name="Yang W."/>
            <person name="Lam T.T.-Y."/>
            <person name="Chang Q."/>
            <person name="Ding S."/>
            <person name="Wang X."/>
            <person name="Zhu J."/>
            <person name="Ruan X."/>
            <person name="Zhao L."/>
            <person name="Wei J."/>
            <person name="Que T."/>
            <person name="Du C."/>
            <person name="Cheng J."/>
            <person name="Dai P."/>
            <person name="Han X."/>
            <person name="Huang E."/>
            <person name="Gao Y."/>
            <person name="Liu J."/>
            <person name="Shao H."/>
            <person name="Ye R."/>
            <person name="Li L."/>
            <person name="Wei W."/>
            <person name="Wang X."/>
            <person name="Wang C."/>
            <person name="Yang T."/>
            <person name="Huo Q."/>
            <person name="Li W."/>
            <person name="Guo W."/>
            <person name="Chen H."/>
            <person name="Zhou L."/>
            <person name="Ni X."/>
            <person name="Tian J."/>
            <person name="Zhou Y."/>
            <person name="Sheng Y."/>
            <person name="Liu T."/>
            <person name="Pan Y."/>
            <person name="Xia L."/>
            <person name="Li J."/>
            <person name="Zhao F."/>
            <person name="Cao W."/>
        </authorList>
    </citation>
    <scope>NUCLEOTIDE SEQUENCE</scope>
    <source>
        <strain evidence="1">Dsil-2018</strain>
    </source>
</reference>
<dbReference type="Proteomes" id="UP000821865">
    <property type="component" value="Chromosome 1"/>
</dbReference>
<comment type="caution">
    <text evidence="1">The sequence shown here is derived from an EMBL/GenBank/DDBJ whole genome shotgun (WGS) entry which is preliminary data.</text>
</comment>
<evidence type="ECO:0000313" key="1">
    <source>
        <dbReference type="EMBL" id="KAH7978694.1"/>
    </source>
</evidence>
<accession>A0ACB8DVY5</accession>
<keyword evidence="2" id="KW-1185">Reference proteome</keyword>
<proteinExistence type="predicted"/>
<protein>
    <submittedName>
        <fullName evidence="1">Uncharacterized protein</fullName>
    </submittedName>
</protein>
<organism evidence="1 2">
    <name type="scientific">Dermacentor silvarum</name>
    <name type="common">Tick</name>
    <dbReference type="NCBI Taxonomy" id="543639"/>
    <lineage>
        <taxon>Eukaryota</taxon>
        <taxon>Metazoa</taxon>
        <taxon>Ecdysozoa</taxon>
        <taxon>Arthropoda</taxon>
        <taxon>Chelicerata</taxon>
        <taxon>Arachnida</taxon>
        <taxon>Acari</taxon>
        <taxon>Parasitiformes</taxon>
        <taxon>Ixodida</taxon>
        <taxon>Ixodoidea</taxon>
        <taxon>Ixodidae</taxon>
        <taxon>Rhipicephalinae</taxon>
        <taxon>Dermacentor</taxon>
    </lineage>
</organism>
<name>A0ACB8DVY5_DERSI</name>
<evidence type="ECO:0000313" key="2">
    <source>
        <dbReference type="Proteomes" id="UP000821865"/>
    </source>
</evidence>
<dbReference type="EMBL" id="CM023470">
    <property type="protein sequence ID" value="KAH7978694.1"/>
    <property type="molecule type" value="Genomic_DNA"/>
</dbReference>
<gene>
    <name evidence="1" type="ORF">HPB49_006375</name>
</gene>
<sequence>MDRHEVMRLLDEDRARDLGFSESWESAKGLYRTFQYRFPCAVDDDEIGITKAHCIAVICYTLKQPNICRTFNKACRSARATESSWREFQFKSLWCLLIDAFKLLPHFNAVPQTLYRGVKTARSYSECETARFPHFVSASVCLFQAAKFGRGGSILALESVPPQFVRDISQYSVYPHHQEVLVWPLCTFTAACTRASDMKCFTFRDAVPLRDPIPLSLVTPKTADCLREVDRDARLSLLLAQVHLLCVAPTQLTADIGSVVLDQGDLEHLKRRDRLAELKKEEGNELYGLMKYDEAVKRYTEAIELDGSNVAYYSNRAACYIMLGNHRAALEDCHQVLQRDPRNVKSLMREAKCYIALGYPAAAMRSLHLLRDLDPQNPALLRELKSAEILQHFLDEGDKAYEAQNYEKVIYCMDRALQQAVSCSKIEVLRAESLALLKRLPDARQIANDIMRAEPTNADAMYVRGLCFYYEDNIEKALQHFQQVLRLAPDHPKASAAYKKARLLKSKKDEGNEAFNRGNFQEAFNIYTSALEVDPSNKLANSKLYFNRATVCSKLNKLNQTVEDCTTAISLNEDYLKAYLRRAKTYMDLEMYDEAVRDYERILRKDHTRENKRLLDHAKLELKKSKRKDYYKVLGIPKDATVDDIKKAYRKRALLHHPDRHSNASEDMKREQEKKFKELGEAYNILSDPKKRMRYDEGRDLEDMDSFSSDGNAHVYRSFFEAPGFFSTGGSSFQHDAGFAFPGGFSFQFG</sequence>